<dbReference type="GeneID" id="64670934"/>
<evidence type="ECO:0000256" key="1">
    <source>
        <dbReference type="SAM" id="MobiDB-lite"/>
    </source>
</evidence>
<dbReference type="RefSeq" id="XP_041230689.1">
    <property type="nucleotide sequence ID" value="XM_041376636.1"/>
</dbReference>
<feature type="region of interest" description="Disordered" evidence="1">
    <location>
        <begin position="53"/>
        <end position="108"/>
    </location>
</feature>
<sequence>MPRRKKELLLRENIDRITMKGQFSKISLESETIDIRYRNKKIISVKMAAKYKARRARKPSMKKHEPANATQPIGHSPQPEGYVTEQETSVSDSESEHESLPDSTSQRIDLRQRIQDIQTAVAETTALHAEDYFEHLYSSLTKNSNDYQLRLSIISDAMKLLEGHSLQARTLEAELAEENRVGKLLSQAQELTQTLRDMTGAAEELWCFIVDDPDATKLIQQYSRRELRFQRPNVDK</sequence>
<dbReference type="EMBL" id="JABBWK010000008">
    <property type="protein sequence ID" value="KAG1905114.1"/>
    <property type="molecule type" value="Genomic_DNA"/>
</dbReference>
<gene>
    <name evidence="3" type="ORF">F5891DRAFT_976663</name>
    <name evidence="2" type="ORF">F5891DRAFT_986090</name>
</gene>
<dbReference type="EMBL" id="JABBWK010000105">
    <property type="protein sequence ID" value="KAG1893246.1"/>
    <property type="molecule type" value="Genomic_DNA"/>
</dbReference>
<protein>
    <submittedName>
        <fullName evidence="2">Uncharacterized protein</fullName>
    </submittedName>
</protein>
<comment type="caution">
    <text evidence="2">The sequence shown here is derived from an EMBL/GenBank/DDBJ whole genome shotgun (WGS) entry which is preliminary data.</text>
</comment>
<evidence type="ECO:0000313" key="4">
    <source>
        <dbReference type="Proteomes" id="UP001195769"/>
    </source>
</evidence>
<dbReference type="Proteomes" id="UP001195769">
    <property type="component" value="Unassembled WGS sequence"/>
</dbReference>
<dbReference type="AlphaFoldDB" id="A0AAD4HEI4"/>
<organism evidence="2 4">
    <name type="scientific">Suillus fuscotomentosus</name>
    <dbReference type="NCBI Taxonomy" id="1912939"/>
    <lineage>
        <taxon>Eukaryota</taxon>
        <taxon>Fungi</taxon>
        <taxon>Dikarya</taxon>
        <taxon>Basidiomycota</taxon>
        <taxon>Agaricomycotina</taxon>
        <taxon>Agaricomycetes</taxon>
        <taxon>Agaricomycetidae</taxon>
        <taxon>Boletales</taxon>
        <taxon>Suillineae</taxon>
        <taxon>Suillaceae</taxon>
        <taxon>Suillus</taxon>
    </lineage>
</organism>
<keyword evidence="4" id="KW-1185">Reference proteome</keyword>
<reference evidence="2" key="1">
    <citation type="journal article" date="2020" name="New Phytol.">
        <title>Comparative genomics reveals dynamic genome evolution in host specialist ectomycorrhizal fungi.</title>
        <authorList>
            <person name="Lofgren L.A."/>
            <person name="Nguyen N.H."/>
            <person name="Vilgalys R."/>
            <person name="Ruytinx J."/>
            <person name="Liao H.L."/>
            <person name="Branco S."/>
            <person name="Kuo A."/>
            <person name="LaButti K."/>
            <person name="Lipzen A."/>
            <person name="Andreopoulos W."/>
            <person name="Pangilinan J."/>
            <person name="Riley R."/>
            <person name="Hundley H."/>
            <person name="Na H."/>
            <person name="Barry K."/>
            <person name="Grigoriev I.V."/>
            <person name="Stajich J.E."/>
            <person name="Kennedy P.G."/>
        </authorList>
    </citation>
    <scope>NUCLEOTIDE SEQUENCE</scope>
    <source>
        <strain evidence="2">FC203</strain>
    </source>
</reference>
<evidence type="ECO:0000313" key="3">
    <source>
        <dbReference type="EMBL" id="KAG1905114.1"/>
    </source>
</evidence>
<proteinExistence type="predicted"/>
<evidence type="ECO:0000313" key="2">
    <source>
        <dbReference type="EMBL" id="KAG1893246.1"/>
    </source>
</evidence>
<name>A0AAD4HEI4_9AGAM</name>
<accession>A0AAD4HEI4</accession>